<dbReference type="OrthoDB" id="1326805at2759"/>
<name>A0A9P1EN98_CUSEU</name>
<dbReference type="EMBL" id="CAMAPE010000080">
    <property type="protein sequence ID" value="CAH9119602.1"/>
    <property type="molecule type" value="Genomic_DNA"/>
</dbReference>
<accession>A0A9P1EN98</accession>
<gene>
    <name evidence="1" type="ORF">CEURO_LOCUS22380</name>
</gene>
<organism evidence="1 2">
    <name type="scientific">Cuscuta europaea</name>
    <name type="common">European dodder</name>
    <dbReference type="NCBI Taxonomy" id="41803"/>
    <lineage>
        <taxon>Eukaryota</taxon>
        <taxon>Viridiplantae</taxon>
        <taxon>Streptophyta</taxon>
        <taxon>Embryophyta</taxon>
        <taxon>Tracheophyta</taxon>
        <taxon>Spermatophyta</taxon>
        <taxon>Magnoliopsida</taxon>
        <taxon>eudicotyledons</taxon>
        <taxon>Gunneridae</taxon>
        <taxon>Pentapetalae</taxon>
        <taxon>asterids</taxon>
        <taxon>lamiids</taxon>
        <taxon>Solanales</taxon>
        <taxon>Convolvulaceae</taxon>
        <taxon>Cuscuteae</taxon>
        <taxon>Cuscuta</taxon>
        <taxon>Cuscuta subgen. Cuscuta</taxon>
    </lineage>
</organism>
<protein>
    <submittedName>
        <fullName evidence="1">Uncharacterized protein</fullName>
    </submittedName>
</protein>
<proteinExistence type="predicted"/>
<sequence>MRKGDQMFGGHSTRVYRVPDTVFLKVAQKLHKSHHTQSSMSVYLIGHKTNLDKKYLARLIVFQIRFDNWFKSIPVRVLNIQDKSFFILPLCTFIDLSRFMFDPFDDLYLV</sequence>
<evidence type="ECO:0000313" key="2">
    <source>
        <dbReference type="Proteomes" id="UP001152484"/>
    </source>
</evidence>
<dbReference type="Proteomes" id="UP001152484">
    <property type="component" value="Unassembled WGS sequence"/>
</dbReference>
<keyword evidence="2" id="KW-1185">Reference proteome</keyword>
<dbReference type="AlphaFoldDB" id="A0A9P1EN98"/>
<reference evidence="1" key="1">
    <citation type="submission" date="2022-07" db="EMBL/GenBank/DDBJ databases">
        <authorList>
            <person name="Macas J."/>
            <person name="Novak P."/>
            <person name="Neumann P."/>
        </authorList>
    </citation>
    <scope>NUCLEOTIDE SEQUENCE</scope>
</reference>
<evidence type="ECO:0000313" key="1">
    <source>
        <dbReference type="EMBL" id="CAH9119602.1"/>
    </source>
</evidence>
<comment type="caution">
    <text evidence="1">The sequence shown here is derived from an EMBL/GenBank/DDBJ whole genome shotgun (WGS) entry which is preliminary data.</text>
</comment>